<gene>
    <name evidence="2" type="primary">LOC107799569</name>
</gene>
<reference evidence="1" key="1">
    <citation type="journal article" date="2014" name="Nat. Commun.">
        <title>The tobacco genome sequence and its comparison with those of tomato and potato.</title>
        <authorList>
            <person name="Sierro N."/>
            <person name="Battey J.N."/>
            <person name="Ouadi S."/>
            <person name="Bakaher N."/>
            <person name="Bovet L."/>
            <person name="Willig A."/>
            <person name="Goepfert S."/>
            <person name="Peitsch M.C."/>
            <person name="Ivanov N.V."/>
        </authorList>
    </citation>
    <scope>NUCLEOTIDE SEQUENCE [LARGE SCALE GENOMIC DNA]</scope>
</reference>
<proteinExistence type="predicted"/>
<evidence type="ECO:0000313" key="2">
    <source>
        <dbReference type="RefSeq" id="XP_075098860.1"/>
    </source>
</evidence>
<organism evidence="1 2">
    <name type="scientific">Nicotiana tabacum</name>
    <name type="common">Common tobacco</name>
    <dbReference type="NCBI Taxonomy" id="4097"/>
    <lineage>
        <taxon>Eukaryota</taxon>
        <taxon>Viridiplantae</taxon>
        <taxon>Streptophyta</taxon>
        <taxon>Embryophyta</taxon>
        <taxon>Tracheophyta</taxon>
        <taxon>Spermatophyta</taxon>
        <taxon>Magnoliopsida</taxon>
        <taxon>eudicotyledons</taxon>
        <taxon>Gunneridae</taxon>
        <taxon>Pentapetalae</taxon>
        <taxon>asterids</taxon>
        <taxon>lamiids</taxon>
        <taxon>Solanales</taxon>
        <taxon>Solanaceae</taxon>
        <taxon>Nicotianoideae</taxon>
        <taxon>Nicotianeae</taxon>
        <taxon>Nicotiana</taxon>
    </lineage>
</organism>
<evidence type="ECO:0000313" key="1">
    <source>
        <dbReference type="Proteomes" id="UP000790787"/>
    </source>
</evidence>
<keyword evidence="1" id="KW-1185">Reference proteome</keyword>
<accession>A0AC58TNS3</accession>
<sequence length="280" mass="30759">MEGKGALKNKQVVLKQYVKEFPKEADFDVKHSTIIPSIPDGTKAVISGYGVAKVFKSTNPNFREGNYIRLGRIYLGIGGYAAYVGISYVAEPKQRAVVYISAAAGGVGQLAGQFAKYLNGCYVVGSSSTDEKVRLLKNEFGFDDAFNYKKETDISAALTSFQMALTYILTMWEAPLLHMNANSKIVASGMISQYNLEKPDGIHNLFQLITKRITMEGFHIVKDHLNHYDGFVDKVAAMLECENIYYKEDQTDGLENAAAALIGIFHGENVGKGVIVVAED</sequence>
<dbReference type="RefSeq" id="XP_075098860.1">
    <property type="nucleotide sequence ID" value="XM_075242759.1"/>
</dbReference>
<reference evidence="2" key="2">
    <citation type="submission" date="2025-08" db="UniProtKB">
        <authorList>
            <consortium name="RefSeq"/>
        </authorList>
    </citation>
    <scope>IDENTIFICATION</scope>
    <source>
        <tissue evidence="2">Leaf</tissue>
    </source>
</reference>
<protein>
    <submittedName>
        <fullName evidence="2">2-alkenal reductase (NADP(+)-dependent)-like</fullName>
    </submittedName>
</protein>
<name>A0AC58TNS3_TOBAC</name>
<dbReference type="Proteomes" id="UP000790787">
    <property type="component" value="Chromosome 22"/>
</dbReference>